<organism evidence="9 10">
    <name type="scientific">Mycobacterium talmoniae</name>
    <dbReference type="NCBI Taxonomy" id="1858794"/>
    <lineage>
        <taxon>Bacteria</taxon>
        <taxon>Bacillati</taxon>
        <taxon>Actinomycetota</taxon>
        <taxon>Actinomycetes</taxon>
        <taxon>Mycobacteriales</taxon>
        <taxon>Mycobacteriaceae</taxon>
        <taxon>Mycobacterium</taxon>
    </lineage>
</organism>
<feature type="transmembrane region" description="Helical" evidence="7">
    <location>
        <begin position="440"/>
        <end position="463"/>
    </location>
</feature>
<evidence type="ECO:0000256" key="7">
    <source>
        <dbReference type="SAM" id="Phobius"/>
    </source>
</evidence>
<evidence type="ECO:0000256" key="4">
    <source>
        <dbReference type="ARBA" id="ARBA00022692"/>
    </source>
</evidence>
<evidence type="ECO:0000259" key="8">
    <source>
        <dbReference type="Pfam" id="PF19053"/>
    </source>
</evidence>
<dbReference type="InterPro" id="IPR006707">
    <property type="entry name" value="T7SS_EccD"/>
</dbReference>
<keyword evidence="5 7" id="KW-1133">Transmembrane helix</keyword>
<feature type="transmembrane region" description="Helical" evidence="7">
    <location>
        <begin position="277"/>
        <end position="297"/>
    </location>
</feature>
<evidence type="ECO:0000313" key="10">
    <source>
        <dbReference type="Proteomes" id="UP000179734"/>
    </source>
</evidence>
<feature type="transmembrane region" description="Helical" evidence="7">
    <location>
        <begin position="227"/>
        <end position="245"/>
    </location>
</feature>
<dbReference type="InterPro" id="IPR044049">
    <property type="entry name" value="EccD_transm"/>
</dbReference>
<feature type="transmembrane region" description="Helical" evidence="7">
    <location>
        <begin position="252"/>
        <end position="271"/>
    </location>
</feature>
<dbReference type="Gene3D" id="3.10.20.90">
    <property type="entry name" value="Phosphatidylinositol 3-kinase Catalytic Subunit, Chain A, domain 1"/>
    <property type="match status" value="1"/>
</dbReference>
<comment type="similarity">
    <text evidence="2">Belongs to the EccD/Snm4 family.</text>
</comment>
<dbReference type="PIRSF" id="PIRSF017804">
    <property type="entry name" value="Secretion_EccD1"/>
    <property type="match status" value="1"/>
</dbReference>
<evidence type="ECO:0000256" key="5">
    <source>
        <dbReference type="ARBA" id="ARBA00022989"/>
    </source>
</evidence>
<proteinExistence type="inferred from homology"/>
<feature type="transmembrane region" description="Helical" evidence="7">
    <location>
        <begin position="138"/>
        <end position="162"/>
    </location>
</feature>
<gene>
    <name evidence="9" type="ORF">BKN37_26445</name>
</gene>
<dbReference type="Pfam" id="PF19053">
    <property type="entry name" value="EccD"/>
    <property type="match status" value="1"/>
</dbReference>
<evidence type="ECO:0000256" key="3">
    <source>
        <dbReference type="ARBA" id="ARBA00022475"/>
    </source>
</evidence>
<feature type="transmembrane region" description="Helical" evidence="7">
    <location>
        <begin position="203"/>
        <end position="221"/>
    </location>
</feature>
<dbReference type="Proteomes" id="UP000179734">
    <property type="component" value="Unassembled WGS sequence"/>
</dbReference>
<evidence type="ECO:0000313" key="9">
    <source>
        <dbReference type="EMBL" id="OHU84793.1"/>
    </source>
</evidence>
<protein>
    <submittedName>
        <fullName evidence="9">Type VII secretion integral membrane protein EccD</fullName>
    </submittedName>
</protein>
<dbReference type="GO" id="GO:0005886">
    <property type="term" value="C:plasma membrane"/>
    <property type="evidence" value="ECO:0007669"/>
    <property type="project" value="UniProtKB-SubCell"/>
</dbReference>
<dbReference type="InterPro" id="IPR024962">
    <property type="entry name" value="YukD-like"/>
</dbReference>
<comment type="subcellular location">
    <subcellularLocation>
        <location evidence="1">Cell membrane</location>
        <topology evidence="1">Multi-pass membrane protein</topology>
    </subcellularLocation>
</comment>
<evidence type="ECO:0000256" key="6">
    <source>
        <dbReference type="ARBA" id="ARBA00023136"/>
    </source>
</evidence>
<evidence type="ECO:0000256" key="2">
    <source>
        <dbReference type="ARBA" id="ARBA00006162"/>
    </source>
</evidence>
<accession>A0A1S1MNA4</accession>
<dbReference type="AlphaFoldDB" id="A0A1S1MNA4"/>
<dbReference type="Pfam" id="PF08817">
    <property type="entry name" value="YukD"/>
    <property type="match status" value="1"/>
</dbReference>
<comment type="caution">
    <text evidence="9">The sequence shown here is derived from an EMBL/GenBank/DDBJ whole genome shotgun (WGS) entry which is preliminary data.</text>
</comment>
<keyword evidence="3" id="KW-1003">Cell membrane</keyword>
<name>A0A1S1MNA4_9MYCO</name>
<feature type="transmembrane region" description="Helical" evidence="7">
    <location>
        <begin position="415"/>
        <end position="434"/>
    </location>
</feature>
<keyword evidence="6 7" id="KW-0472">Membrane</keyword>
<feature type="transmembrane region" description="Helical" evidence="7">
    <location>
        <begin position="360"/>
        <end position="380"/>
    </location>
</feature>
<feature type="domain" description="EccD-like transmembrane" evidence="8">
    <location>
        <begin position="145"/>
        <end position="502"/>
    </location>
</feature>
<keyword evidence="10" id="KW-1185">Reference proteome</keyword>
<feature type="transmembrane region" description="Helical" evidence="7">
    <location>
        <begin position="475"/>
        <end position="495"/>
    </location>
</feature>
<dbReference type="NCBIfam" id="TIGR03920">
    <property type="entry name" value="T7SS_EccD"/>
    <property type="match status" value="1"/>
</dbReference>
<dbReference type="RefSeq" id="WP_071030199.1">
    <property type="nucleotide sequence ID" value="NZ_MLQM01000285.1"/>
</dbReference>
<dbReference type="EMBL" id="MLQM01000285">
    <property type="protein sequence ID" value="OHU84793.1"/>
    <property type="molecule type" value="Genomic_DNA"/>
</dbReference>
<feature type="transmembrane region" description="Helical" evidence="7">
    <location>
        <begin position="168"/>
        <end position="191"/>
    </location>
</feature>
<sequence>MTAMVEVAQPDTEPSVTAPRAAVVGIMAGAGVQIGVLLDADAPVSVMIDPLLKVINSRLRELGEKPLEAKGRGRWVLCLVDGTALRSTQSLTEQEVYDGDRLWLRFVEDTERRSQVIEHISTAVAVNLSERFTAINPVTAVQVGVAMLATGVLLAVGLLGGWRYRHDSWLAAGWAGVIAVLVFAAAVLILLRARTVPEHRVGDILLLTALPALAVAAAAAVPGPVGAPHAAFGFGVAGVTALLLMRFTGRRLGIYTAIITISVGVMLVGVLRMVALTGAVTLMGCLLLACVLGYQFAPSLSRWLTGIRLPVFPSATSRWVFEARPDLPTTVVKAEGAAPVLEGPESVREVVLRAERARSFLTGLLAGLGVLIAASAAGLCDPSSDRRWLPLFLAGFTAGFLILRGRSFLDRWQAITVTVTGVAIPAIVAVRYVVVLWTPAALSIGVAVLIVLPAAGLIAAAVVPNTIYSPLFRKLVEWVEYLCLMPLFPLALWLMNTYEAIRYR</sequence>
<keyword evidence="4 7" id="KW-0812">Transmembrane</keyword>
<reference evidence="9 10" key="1">
    <citation type="submission" date="2016-10" db="EMBL/GenBank/DDBJ databases">
        <title>Genome sequence of Mycobacterium talmonii.</title>
        <authorList>
            <person name="Greninger A.L."/>
            <person name="Elliott B."/>
            <person name="Vasireddy S."/>
            <person name="Vasireddy R."/>
        </authorList>
    </citation>
    <scope>NUCLEOTIDE SEQUENCE [LARGE SCALE GENOMIC DNA]</scope>
    <source>
        <strain evidence="10">NE-TNMC-100812</strain>
    </source>
</reference>
<evidence type="ECO:0000256" key="1">
    <source>
        <dbReference type="ARBA" id="ARBA00004651"/>
    </source>
</evidence>